<reference evidence="3" key="1">
    <citation type="submission" date="2005-09" db="EMBL/GenBank/DDBJ databases">
        <authorList>
            <person name="Mural R.J."/>
            <person name="Li P.W."/>
            <person name="Adams M.D."/>
            <person name="Amanatides P.G."/>
            <person name="Baden-Tillson H."/>
            <person name="Barnstead M."/>
            <person name="Chin S.H."/>
            <person name="Dew I."/>
            <person name="Evans C.A."/>
            <person name="Ferriera S."/>
            <person name="Flanigan M."/>
            <person name="Fosler C."/>
            <person name="Glodek A."/>
            <person name="Gu Z."/>
            <person name="Holt R.A."/>
            <person name="Jennings D."/>
            <person name="Kraft C.L."/>
            <person name="Lu F."/>
            <person name="Nguyen T."/>
            <person name="Nusskern D.R."/>
            <person name="Pfannkoch C.M."/>
            <person name="Sitter C."/>
            <person name="Sutton G.G."/>
            <person name="Venter J.C."/>
            <person name="Wang Z."/>
            <person name="Woodage T."/>
            <person name="Zheng X.H."/>
            <person name="Zhong F."/>
        </authorList>
    </citation>
    <scope>NUCLEOTIDE SEQUENCE [LARGE SCALE GENOMIC DNA]</scope>
    <source>
        <strain>BN</strain>
        <strain evidence="3">Sprague-Dawley</strain>
    </source>
</reference>
<dbReference type="Proteomes" id="UP000234681">
    <property type="component" value="Chromosome 9"/>
</dbReference>
<organism evidence="2 3">
    <name type="scientific">Rattus norvegicus</name>
    <name type="common">Rat</name>
    <dbReference type="NCBI Taxonomy" id="10116"/>
    <lineage>
        <taxon>Eukaryota</taxon>
        <taxon>Metazoa</taxon>
        <taxon>Chordata</taxon>
        <taxon>Craniata</taxon>
        <taxon>Vertebrata</taxon>
        <taxon>Euteleostomi</taxon>
        <taxon>Mammalia</taxon>
        <taxon>Eutheria</taxon>
        <taxon>Euarchontoglires</taxon>
        <taxon>Glires</taxon>
        <taxon>Rodentia</taxon>
        <taxon>Myomorpha</taxon>
        <taxon>Muroidea</taxon>
        <taxon>Muridae</taxon>
        <taxon>Murinae</taxon>
        <taxon>Rattus</taxon>
    </lineage>
</organism>
<evidence type="ECO:0000313" key="2">
    <source>
        <dbReference type="EMBL" id="EDL75330.1"/>
    </source>
</evidence>
<feature type="region of interest" description="Disordered" evidence="1">
    <location>
        <begin position="1"/>
        <end position="25"/>
    </location>
</feature>
<dbReference type="AlphaFoldDB" id="A6JVS2"/>
<dbReference type="EMBL" id="CH474004">
    <property type="protein sequence ID" value="EDL75330.1"/>
    <property type="molecule type" value="Genomic_DNA"/>
</dbReference>
<gene>
    <name evidence="2" type="ORF">rCG_23825</name>
</gene>
<accession>A6JVS2</accession>
<evidence type="ECO:0000256" key="1">
    <source>
        <dbReference type="SAM" id="MobiDB-lite"/>
    </source>
</evidence>
<feature type="compositionally biased region" description="Low complexity" evidence="1">
    <location>
        <begin position="15"/>
        <end position="25"/>
    </location>
</feature>
<evidence type="ECO:0000313" key="3">
    <source>
        <dbReference type="Proteomes" id="UP000234681"/>
    </source>
</evidence>
<protein>
    <submittedName>
        <fullName evidence="2">RCG23825</fullName>
    </submittedName>
</protein>
<proteinExistence type="predicted"/>
<sequence>MDSMRTSLRRPHPPVVLGSAPPSSASPLSWLLPLPSILEGAPKSPICIATRRPL</sequence>
<name>A6JVS2_RAT</name>
<feature type="non-terminal residue" evidence="2">
    <location>
        <position position="54"/>
    </location>
</feature>